<keyword evidence="6" id="KW-0472">Membrane</keyword>
<proteinExistence type="inferred from homology"/>
<dbReference type="GO" id="GO:0004190">
    <property type="term" value="F:aspartic-type endopeptidase activity"/>
    <property type="evidence" value="ECO:0007669"/>
    <property type="project" value="InterPro"/>
</dbReference>
<name>A0A1R2CZD3_9CILI</name>
<comment type="similarity">
    <text evidence="1">Belongs to the peptidase A1 family.</text>
</comment>
<dbReference type="Pfam" id="PF00026">
    <property type="entry name" value="Asp"/>
    <property type="match status" value="1"/>
</dbReference>
<keyword evidence="6" id="KW-1133">Transmembrane helix</keyword>
<keyword evidence="2" id="KW-0645">Protease</keyword>
<evidence type="ECO:0000256" key="5">
    <source>
        <dbReference type="PIRSR" id="PIRSR601461-1"/>
    </source>
</evidence>
<dbReference type="InterPro" id="IPR033121">
    <property type="entry name" value="PEPTIDASE_A1"/>
</dbReference>
<evidence type="ECO:0000256" key="1">
    <source>
        <dbReference type="ARBA" id="ARBA00007447"/>
    </source>
</evidence>
<evidence type="ECO:0000256" key="6">
    <source>
        <dbReference type="SAM" id="Phobius"/>
    </source>
</evidence>
<dbReference type="PANTHER" id="PTHR13683">
    <property type="entry name" value="ASPARTYL PROTEASES"/>
    <property type="match status" value="1"/>
</dbReference>
<dbReference type="InterPro" id="IPR001461">
    <property type="entry name" value="Aspartic_peptidase_A1"/>
</dbReference>
<keyword evidence="6" id="KW-0812">Transmembrane</keyword>
<dbReference type="AlphaFoldDB" id="A0A1R2CZD3"/>
<evidence type="ECO:0000313" key="10">
    <source>
        <dbReference type="Proteomes" id="UP000187209"/>
    </source>
</evidence>
<dbReference type="Gene3D" id="2.40.70.10">
    <property type="entry name" value="Acid Proteases"/>
    <property type="match status" value="2"/>
</dbReference>
<evidence type="ECO:0000313" key="8">
    <source>
        <dbReference type="EMBL" id="OMJ88880.1"/>
    </source>
</evidence>
<dbReference type="EMBL" id="MPUH01000028">
    <property type="protein sequence ID" value="OMJ94341.1"/>
    <property type="molecule type" value="Genomic_DNA"/>
</dbReference>
<dbReference type="Proteomes" id="UP000187209">
    <property type="component" value="Unassembled WGS sequence"/>
</dbReference>
<dbReference type="SUPFAM" id="SSF50630">
    <property type="entry name" value="Acid proteases"/>
    <property type="match status" value="1"/>
</dbReference>
<evidence type="ECO:0000256" key="4">
    <source>
        <dbReference type="ARBA" id="ARBA00022801"/>
    </source>
</evidence>
<accession>A0A1R2CZD3</accession>
<sequence>MKQTVIIDTGSRLTAFPCIGCTDCGNHMDKYFDFKSSTTSRVVKCDEGIQCSVCDKNVCGYSQSYAEGSSISGILVEDYILFGDDFPHAHRELGVFGCHRRETYLFRTQKADGIMGLGYAKSIPTLIDLLYKSHNINTDLFSICLASNDGFMTIGGYNISTHISEIIWTNTYDKTFYAIKFKGLSVGDIDTGLQESDFPKNHVTGTIIDSGTTFTYLSKNVYSIMFKYIDKYCENSRKCLGSKVIINYEPNKCYDYNSENFTKEEFFDSFPILRFFIDDVYVEWMPERYLFAWPETKNSYCIGMYSNEASGNVLGGNFMRGMDVIFDRSEKKVGFAKSLCDPSFIHPNYTSQDYDDTNYYGSLNLNYKIVTLAFLLSLISIASLLLLIYLRFRKKRSSIIQFSHSNSEEI</sequence>
<keyword evidence="3" id="KW-0732">Signal</keyword>
<evidence type="ECO:0000313" key="9">
    <source>
        <dbReference type="EMBL" id="OMJ94341.1"/>
    </source>
</evidence>
<organism evidence="9 10">
    <name type="scientific">Stentor coeruleus</name>
    <dbReference type="NCBI Taxonomy" id="5963"/>
    <lineage>
        <taxon>Eukaryota</taxon>
        <taxon>Sar</taxon>
        <taxon>Alveolata</taxon>
        <taxon>Ciliophora</taxon>
        <taxon>Postciliodesmatophora</taxon>
        <taxon>Heterotrichea</taxon>
        <taxon>Heterotrichida</taxon>
        <taxon>Stentoridae</taxon>
        <taxon>Stentor</taxon>
    </lineage>
</organism>
<protein>
    <recommendedName>
        <fullName evidence="7">Peptidase A1 domain-containing protein</fullName>
    </recommendedName>
</protein>
<reference evidence="9 10" key="1">
    <citation type="submission" date="2016-11" db="EMBL/GenBank/DDBJ databases">
        <title>The macronuclear genome of Stentor coeruleus: a giant cell with tiny introns.</title>
        <authorList>
            <person name="Slabodnick M."/>
            <person name="Ruby J.G."/>
            <person name="Reiff S.B."/>
            <person name="Swart E.C."/>
            <person name="Gosai S."/>
            <person name="Prabakaran S."/>
            <person name="Witkowska E."/>
            <person name="Larue G.E."/>
            <person name="Fisher S."/>
            <person name="Freeman R.M."/>
            <person name="Gunawardena J."/>
            <person name="Chu W."/>
            <person name="Stover N.A."/>
            <person name="Gregory B.D."/>
            <person name="Nowacki M."/>
            <person name="Derisi J."/>
            <person name="Roy S.W."/>
            <person name="Marshall W.F."/>
            <person name="Sood P."/>
        </authorList>
    </citation>
    <scope>NUCLEOTIDE SEQUENCE [LARGE SCALE GENOMIC DNA]</scope>
    <source>
        <strain evidence="9">WM001</strain>
    </source>
</reference>
<evidence type="ECO:0000259" key="7">
    <source>
        <dbReference type="PROSITE" id="PS51767"/>
    </source>
</evidence>
<dbReference type="OrthoDB" id="2747330at2759"/>
<gene>
    <name evidence="9" type="ORF">SteCoe_2543</name>
    <name evidence="8" type="ORF">SteCoe_9084</name>
</gene>
<comment type="caution">
    <text evidence="9">The sequence shown here is derived from an EMBL/GenBank/DDBJ whole genome shotgun (WGS) entry which is preliminary data.</text>
</comment>
<feature type="transmembrane region" description="Helical" evidence="6">
    <location>
        <begin position="369"/>
        <end position="390"/>
    </location>
</feature>
<keyword evidence="4" id="KW-0378">Hydrolase</keyword>
<dbReference type="PANTHER" id="PTHR13683:SF375">
    <property type="entry name" value="PEPTIDASE A1 DOMAIN-CONTAINING PROTEIN"/>
    <property type="match status" value="1"/>
</dbReference>
<dbReference type="InterPro" id="IPR021109">
    <property type="entry name" value="Peptidase_aspartic_dom_sf"/>
</dbReference>
<dbReference type="GO" id="GO:0006508">
    <property type="term" value="P:proteolysis"/>
    <property type="evidence" value="ECO:0007669"/>
    <property type="project" value="UniProtKB-KW"/>
</dbReference>
<feature type="active site" evidence="5">
    <location>
        <position position="209"/>
    </location>
</feature>
<feature type="active site" evidence="5">
    <location>
        <position position="8"/>
    </location>
</feature>
<dbReference type="PROSITE" id="PS51767">
    <property type="entry name" value="PEPTIDASE_A1"/>
    <property type="match status" value="1"/>
</dbReference>
<evidence type="ECO:0000256" key="2">
    <source>
        <dbReference type="ARBA" id="ARBA00022670"/>
    </source>
</evidence>
<evidence type="ECO:0000256" key="3">
    <source>
        <dbReference type="ARBA" id="ARBA00022729"/>
    </source>
</evidence>
<dbReference type="EMBL" id="MPUH01000139">
    <property type="protein sequence ID" value="OMJ88880.1"/>
    <property type="molecule type" value="Genomic_DNA"/>
</dbReference>
<keyword evidence="10" id="KW-1185">Reference proteome</keyword>
<feature type="domain" description="Peptidase A1" evidence="7">
    <location>
        <begin position="1"/>
        <end position="336"/>
    </location>
</feature>